<dbReference type="AlphaFoldDB" id="A0A0H2RMX3"/>
<organism evidence="2 3">
    <name type="scientific">Schizopora paradoxa</name>
    <dbReference type="NCBI Taxonomy" id="27342"/>
    <lineage>
        <taxon>Eukaryota</taxon>
        <taxon>Fungi</taxon>
        <taxon>Dikarya</taxon>
        <taxon>Basidiomycota</taxon>
        <taxon>Agaricomycotina</taxon>
        <taxon>Agaricomycetes</taxon>
        <taxon>Hymenochaetales</taxon>
        <taxon>Schizoporaceae</taxon>
        <taxon>Schizopora</taxon>
    </lineage>
</organism>
<name>A0A0H2RMX3_9AGAM</name>
<feature type="signal peptide" evidence="1">
    <location>
        <begin position="1"/>
        <end position="19"/>
    </location>
</feature>
<evidence type="ECO:0000313" key="2">
    <source>
        <dbReference type="EMBL" id="KLO10808.1"/>
    </source>
</evidence>
<evidence type="ECO:0000313" key="3">
    <source>
        <dbReference type="Proteomes" id="UP000053477"/>
    </source>
</evidence>
<dbReference type="InParanoid" id="A0A0H2RMX3"/>
<keyword evidence="3" id="KW-1185">Reference proteome</keyword>
<evidence type="ECO:0000256" key="1">
    <source>
        <dbReference type="SAM" id="SignalP"/>
    </source>
</evidence>
<proteinExistence type="predicted"/>
<sequence length="162" mass="16783">MYLKLAAVLASSLATLAVAGSTGVGGIDSSSHLVALFDRGTPLRGMDLMNIEIIFSGSTNETMMFANDQSLEFSYTALGSVGPSDAQATKTSTVTGADVTTKVGQPSSTPTKTCSLKGKNCNAKQCKDGGGTCYYSYGSCDWENLRGEDAPVACEACDCTED</sequence>
<reference evidence="2 3" key="1">
    <citation type="submission" date="2015-04" db="EMBL/GenBank/DDBJ databases">
        <title>Complete genome sequence of Schizopora paradoxa KUC8140, a cosmopolitan wood degrader in East Asia.</title>
        <authorList>
            <consortium name="DOE Joint Genome Institute"/>
            <person name="Min B."/>
            <person name="Park H."/>
            <person name="Jang Y."/>
            <person name="Kim J.-J."/>
            <person name="Kim K.H."/>
            <person name="Pangilinan J."/>
            <person name="Lipzen A."/>
            <person name="Riley R."/>
            <person name="Grigoriev I.V."/>
            <person name="Spatafora J.W."/>
            <person name="Choi I.-G."/>
        </authorList>
    </citation>
    <scope>NUCLEOTIDE SEQUENCE [LARGE SCALE GENOMIC DNA]</scope>
    <source>
        <strain evidence="2 3">KUC8140</strain>
    </source>
</reference>
<gene>
    <name evidence="2" type="ORF">SCHPADRAFT_892053</name>
</gene>
<feature type="chain" id="PRO_5005201861" evidence="1">
    <location>
        <begin position="20"/>
        <end position="162"/>
    </location>
</feature>
<keyword evidence="1" id="KW-0732">Signal</keyword>
<protein>
    <submittedName>
        <fullName evidence="2">Uncharacterized protein</fullName>
    </submittedName>
</protein>
<dbReference type="Proteomes" id="UP000053477">
    <property type="component" value="Unassembled WGS sequence"/>
</dbReference>
<accession>A0A0H2RMX3</accession>
<dbReference type="EMBL" id="KQ086016">
    <property type="protein sequence ID" value="KLO10808.1"/>
    <property type="molecule type" value="Genomic_DNA"/>
</dbReference>